<dbReference type="Proteomes" id="UP001487740">
    <property type="component" value="Unassembled WGS sequence"/>
</dbReference>
<reference evidence="2 3" key="1">
    <citation type="submission" date="2023-03" db="EMBL/GenBank/DDBJ databases">
        <title>High-quality genome of Scylla paramamosain provides insights in environmental adaptation.</title>
        <authorList>
            <person name="Zhang L."/>
        </authorList>
    </citation>
    <scope>NUCLEOTIDE SEQUENCE [LARGE SCALE GENOMIC DNA]</scope>
    <source>
        <strain evidence="2">LZ_2023a</strain>
        <tissue evidence="2">Muscle</tissue>
    </source>
</reference>
<evidence type="ECO:0000313" key="3">
    <source>
        <dbReference type="Proteomes" id="UP001487740"/>
    </source>
</evidence>
<name>A0AAW0TMI0_SCYPA</name>
<protein>
    <submittedName>
        <fullName evidence="2">Uncharacterized protein</fullName>
    </submittedName>
</protein>
<feature type="compositionally biased region" description="Basic and acidic residues" evidence="1">
    <location>
        <begin position="191"/>
        <end position="211"/>
    </location>
</feature>
<evidence type="ECO:0000313" key="2">
    <source>
        <dbReference type="EMBL" id="KAK8388722.1"/>
    </source>
</evidence>
<feature type="region of interest" description="Disordered" evidence="1">
    <location>
        <begin position="187"/>
        <end position="234"/>
    </location>
</feature>
<sequence length="345" mass="39810">MNVYQKRNFPGSVTGTAEFLSEWEPAIVVHQLDLPNNYHIEIQNVSSKEIRTKLAALLINLKKENIISPREGAILQTPHKTDIYLDLQNNQEAALKALITGYRSDQENFSLNSTNIRTDHKMKECLHLPLPVISKEDELPSPSLERIRKTKNPLTPLKSTPQKRPHPDKLQTLLQQIQLENWEELPMSTPPEKENEPPKEKTQQNRPKPIDVRQGSSSGQDQMDARRLEESETDQQTPFYTFVIRERPAPRQRGRAPDFTCADHGDHWHITFQSAKSNVPRKRNTICIFLGLGSEACLEASASTTLIKTIKNWILYLIRYGLDRLQYFWYSASHIQSHHQLLQEQ</sequence>
<dbReference type="EMBL" id="JARAKH010000028">
    <property type="protein sequence ID" value="KAK8388722.1"/>
    <property type="molecule type" value="Genomic_DNA"/>
</dbReference>
<evidence type="ECO:0000256" key="1">
    <source>
        <dbReference type="SAM" id="MobiDB-lite"/>
    </source>
</evidence>
<dbReference type="AlphaFoldDB" id="A0AAW0TMI0"/>
<keyword evidence="3" id="KW-1185">Reference proteome</keyword>
<comment type="caution">
    <text evidence="2">The sequence shown here is derived from an EMBL/GenBank/DDBJ whole genome shotgun (WGS) entry which is preliminary data.</text>
</comment>
<organism evidence="2 3">
    <name type="scientific">Scylla paramamosain</name>
    <name type="common">Mud crab</name>
    <dbReference type="NCBI Taxonomy" id="85552"/>
    <lineage>
        <taxon>Eukaryota</taxon>
        <taxon>Metazoa</taxon>
        <taxon>Ecdysozoa</taxon>
        <taxon>Arthropoda</taxon>
        <taxon>Crustacea</taxon>
        <taxon>Multicrustacea</taxon>
        <taxon>Malacostraca</taxon>
        <taxon>Eumalacostraca</taxon>
        <taxon>Eucarida</taxon>
        <taxon>Decapoda</taxon>
        <taxon>Pleocyemata</taxon>
        <taxon>Brachyura</taxon>
        <taxon>Eubrachyura</taxon>
        <taxon>Portunoidea</taxon>
        <taxon>Portunidae</taxon>
        <taxon>Portuninae</taxon>
        <taxon>Scylla</taxon>
    </lineage>
</organism>
<accession>A0AAW0TMI0</accession>
<proteinExistence type="predicted"/>
<feature type="region of interest" description="Disordered" evidence="1">
    <location>
        <begin position="136"/>
        <end position="168"/>
    </location>
</feature>
<gene>
    <name evidence="2" type="ORF">O3P69_020607</name>
</gene>